<proteinExistence type="predicted"/>
<feature type="compositionally biased region" description="Basic residues" evidence="1">
    <location>
        <begin position="228"/>
        <end position="239"/>
    </location>
</feature>
<feature type="compositionally biased region" description="Low complexity" evidence="1">
    <location>
        <begin position="240"/>
        <end position="282"/>
    </location>
</feature>
<feature type="compositionally biased region" description="Low complexity" evidence="1">
    <location>
        <begin position="302"/>
        <end position="390"/>
    </location>
</feature>
<feature type="compositionally biased region" description="Polar residues" evidence="1">
    <location>
        <begin position="391"/>
        <end position="402"/>
    </location>
</feature>
<dbReference type="AlphaFoldDB" id="A0AAE0FC73"/>
<keyword evidence="3" id="KW-1185">Reference proteome</keyword>
<organism evidence="2 3">
    <name type="scientific">Cymbomonas tetramitiformis</name>
    <dbReference type="NCBI Taxonomy" id="36881"/>
    <lineage>
        <taxon>Eukaryota</taxon>
        <taxon>Viridiplantae</taxon>
        <taxon>Chlorophyta</taxon>
        <taxon>Pyramimonadophyceae</taxon>
        <taxon>Pyramimonadales</taxon>
        <taxon>Pyramimonadaceae</taxon>
        <taxon>Cymbomonas</taxon>
    </lineage>
</organism>
<evidence type="ECO:0000313" key="3">
    <source>
        <dbReference type="Proteomes" id="UP001190700"/>
    </source>
</evidence>
<sequence length="915" mass="102345">MAFQVTAMAQEETRLAKHEAAELRRQIAMDSAAAAAQATKSFLHEEADRARMHTSSDRLHSQHKQLLAKAAPVHVPRQLHPGLTVTQQCQRLPRQHAFQQEHQYEQPARRNEEEEEALHQMRMLSQGARYVQPGHREEKRQPQPQPQALQQDCQGVQPGHREEKQEEWQWQQQQHMLQQNREDGLKHAHPQQQQQQYTLQQHHQQQQQYTLQQHHQQQQHQMLQGQHTQHHHYQHHKHQLAFQDQQQQQRAQQSLQQIAGSAQQALQVPQLSQQPQESQHLHQPSHRSQEASLQLEQPQQPPHVQQPSPQLQQPPYVQQPQYVQQPSPQLQQPPYVQQPSPQLQQPQYVQQPSPQLQQPQYVQQPSPQLQQPPHVQQPSLELQQPSPQGQTVHLQSPLSYLSENHGVHQQWGTGQEQGLPLPQPGASTSCHPEQIGPQRVQSEPTHAVLTGAQQPSCKVSQTEGSELLLLPEQLSLQHNPPPASSAPVPPAVQPQQPIQDTQHGVPGGTRPEHTCTPQAAPPPLQLQQHVPVRTPPCEDPPMQETASPGQHVASQPAPYQKRAQQQHAHFQRVQATGQTSRGIHHPHHEHRRHPKDHHEILKQLDDKEAQGASISGSHVGSGVAAHAMEGGFEEPAGSNVQPDPTRMDAGLSLIFYEEDSARDDAKGLSVERQNLLCRFGALQDRVAAQIQHMVTLWEPQESSSQGDAGWNQDSMMVHPDFAMVVAADVAAIRKAAEATMREEGEKDEAEALSRVVVVEALRKQLYSIRTALEASFEDGRKVVTESSSNNGSARSVGEATSTAHITGQPIGDHKSWLTAPHRRSTPRTPTLKPKHLRAEAGTVLAGSVPTKTDAPACQDAHEALSEDGMVQALRAQLRAIEMALLDRDLATLPNSSEEAVQTYLESPSQPSDILI</sequence>
<comment type="caution">
    <text evidence="2">The sequence shown here is derived from an EMBL/GenBank/DDBJ whole genome shotgun (WGS) entry which is preliminary data.</text>
</comment>
<name>A0AAE0FC73_9CHLO</name>
<dbReference type="EMBL" id="LGRX02021162">
    <property type="protein sequence ID" value="KAK3256989.1"/>
    <property type="molecule type" value="Genomic_DNA"/>
</dbReference>
<feature type="compositionally biased region" description="Low complexity" evidence="1">
    <location>
        <begin position="191"/>
        <end position="227"/>
    </location>
</feature>
<feature type="region of interest" description="Disordered" evidence="1">
    <location>
        <begin position="96"/>
        <end position="119"/>
    </location>
</feature>
<feature type="compositionally biased region" description="Pro residues" evidence="1">
    <location>
        <begin position="479"/>
        <end position="492"/>
    </location>
</feature>
<feature type="region of interest" description="Disordered" evidence="1">
    <location>
        <begin position="131"/>
        <end position="597"/>
    </location>
</feature>
<feature type="compositionally biased region" description="Low complexity" evidence="1">
    <location>
        <begin position="168"/>
        <end position="179"/>
    </location>
</feature>
<evidence type="ECO:0000256" key="1">
    <source>
        <dbReference type="SAM" id="MobiDB-lite"/>
    </source>
</evidence>
<feature type="compositionally biased region" description="Basic and acidic residues" evidence="1">
    <location>
        <begin position="102"/>
        <end position="112"/>
    </location>
</feature>
<feature type="compositionally biased region" description="Basic residues" evidence="1">
    <location>
        <begin position="582"/>
        <end position="595"/>
    </location>
</feature>
<feature type="compositionally biased region" description="Polar residues" evidence="1">
    <location>
        <begin position="784"/>
        <end position="805"/>
    </location>
</feature>
<reference evidence="2 3" key="1">
    <citation type="journal article" date="2015" name="Genome Biol. Evol.">
        <title>Comparative Genomics of a Bacterivorous Green Alga Reveals Evolutionary Causalities and Consequences of Phago-Mixotrophic Mode of Nutrition.</title>
        <authorList>
            <person name="Burns J.A."/>
            <person name="Paasch A."/>
            <person name="Narechania A."/>
            <person name="Kim E."/>
        </authorList>
    </citation>
    <scope>NUCLEOTIDE SEQUENCE [LARGE SCALE GENOMIC DNA]</scope>
    <source>
        <strain evidence="2 3">PLY_AMNH</strain>
    </source>
</reference>
<feature type="compositionally biased region" description="Low complexity" evidence="1">
    <location>
        <begin position="465"/>
        <end position="477"/>
    </location>
</feature>
<feature type="compositionally biased region" description="Polar residues" evidence="1">
    <location>
        <begin position="562"/>
        <end position="581"/>
    </location>
</feature>
<dbReference type="Proteomes" id="UP001190700">
    <property type="component" value="Unassembled WGS sequence"/>
</dbReference>
<protein>
    <submittedName>
        <fullName evidence="2">Uncharacterized protein</fullName>
    </submittedName>
</protein>
<feature type="compositionally biased region" description="Polar residues" evidence="1">
    <location>
        <begin position="451"/>
        <end position="464"/>
    </location>
</feature>
<evidence type="ECO:0000313" key="2">
    <source>
        <dbReference type="EMBL" id="KAK3256989.1"/>
    </source>
</evidence>
<feature type="region of interest" description="Disordered" evidence="1">
    <location>
        <begin position="784"/>
        <end position="832"/>
    </location>
</feature>
<gene>
    <name evidence="2" type="ORF">CYMTET_33907</name>
</gene>
<accession>A0AAE0FC73</accession>